<keyword evidence="5 16" id="KW-0732">Signal</keyword>
<evidence type="ECO:0000256" key="12">
    <source>
        <dbReference type="ARBA" id="ARBA00023239"/>
    </source>
</evidence>
<dbReference type="Gene3D" id="1.10.510.10">
    <property type="entry name" value="Transferase(Phosphotransferase) domain 1"/>
    <property type="match status" value="2"/>
</dbReference>
<dbReference type="PROSITE" id="PS50125">
    <property type="entry name" value="GUANYLATE_CYCLASE_2"/>
    <property type="match status" value="1"/>
</dbReference>
<dbReference type="EMBL" id="MTYJ01000044">
    <property type="protein sequence ID" value="OQV18988.1"/>
    <property type="molecule type" value="Genomic_DNA"/>
</dbReference>
<dbReference type="GO" id="GO:0001653">
    <property type="term" value="F:peptide receptor activity"/>
    <property type="evidence" value="ECO:0007669"/>
    <property type="project" value="TreeGrafter"/>
</dbReference>
<dbReference type="InterPro" id="IPR050401">
    <property type="entry name" value="Cyclic_nucleotide_synthase"/>
</dbReference>
<dbReference type="OrthoDB" id="60033at2759"/>
<accession>A0A1W0WUU9</accession>
<dbReference type="GO" id="GO:0005886">
    <property type="term" value="C:plasma membrane"/>
    <property type="evidence" value="ECO:0007669"/>
    <property type="project" value="TreeGrafter"/>
</dbReference>
<dbReference type="InterPro" id="IPR001245">
    <property type="entry name" value="Ser-Thr/Tyr_kinase_cat_dom"/>
</dbReference>
<feature type="domain" description="Protein kinase" evidence="17">
    <location>
        <begin position="522"/>
        <end position="797"/>
    </location>
</feature>
<dbReference type="GO" id="GO:0004672">
    <property type="term" value="F:protein kinase activity"/>
    <property type="evidence" value="ECO:0007669"/>
    <property type="project" value="InterPro"/>
</dbReference>
<dbReference type="InterPro" id="IPR028082">
    <property type="entry name" value="Peripla_BP_I"/>
</dbReference>
<feature type="domain" description="Guanylate cyclase" evidence="18">
    <location>
        <begin position="871"/>
        <end position="1001"/>
    </location>
</feature>
<dbReference type="GO" id="GO:0035556">
    <property type="term" value="P:intracellular signal transduction"/>
    <property type="evidence" value="ECO:0007669"/>
    <property type="project" value="InterPro"/>
</dbReference>
<organism evidence="19 20">
    <name type="scientific">Hypsibius exemplaris</name>
    <name type="common">Freshwater tardigrade</name>
    <dbReference type="NCBI Taxonomy" id="2072580"/>
    <lineage>
        <taxon>Eukaryota</taxon>
        <taxon>Metazoa</taxon>
        <taxon>Ecdysozoa</taxon>
        <taxon>Tardigrada</taxon>
        <taxon>Eutardigrada</taxon>
        <taxon>Parachela</taxon>
        <taxon>Hypsibioidea</taxon>
        <taxon>Hypsibiidae</taxon>
        <taxon>Hypsibius</taxon>
    </lineage>
</organism>
<evidence type="ECO:0000256" key="7">
    <source>
        <dbReference type="ARBA" id="ARBA00022989"/>
    </source>
</evidence>
<comment type="catalytic activity">
    <reaction evidence="1">
        <text>GTP = 3',5'-cyclic GMP + diphosphate</text>
        <dbReference type="Rhea" id="RHEA:13665"/>
        <dbReference type="ChEBI" id="CHEBI:33019"/>
        <dbReference type="ChEBI" id="CHEBI:37565"/>
        <dbReference type="ChEBI" id="CHEBI:57746"/>
        <dbReference type="EC" id="4.6.1.2"/>
    </reaction>
</comment>
<keyword evidence="4 15" id="KW-0812">Transmembrane</keyword>
<dbReference type="AlphaFoldDB" id="A0A1W0WUU9"/>
<keyword evidence="20" id="KW-1185">Reference proteome</keyword>
<dbReference type="Gene3D" id="6.10.250.780">
    <property type="match status" value="1"/>
</dbReference>
<evidence type="ECO:0000259" key="18">
    <source>
        <dbReference type="PROSITE" id="PS50125"/>
    </source>
</evidence>
<evidence type="ECO:0000256" key="6">
    <source>
        <dbReference type="ARBA" id="ARBA00022741"/>
    </source>
</evidence>
<keyword evidence="12" id="KW-0456">Lyase</keyword>
<feature type="compositionally biased region" description="Basic and acidic residues" evidence="14">
    <location>
        <begin position="737"/>
        <end position="755"/>
    </location>
</feature>
<keyword evidence="13" id="KW-0141">cGMP biosynthesis</keyword>
<feature type="signal peptide" evidence="16">
    <location>
        <begin position="1"/>
        <end position="26"/>
    </location>
</feature>
<evidence type="ECO:0000256" key="10">
    <source>
        <dbReference type="ARBA" id="ARBA00023170"/>
    </source>
</evidence>
<dbReference type="InterPro" id="IPR001054">
    <property type="entry name" value="A/G_cyclase"/>
</dbReference>
<dbReference type="SUPFAM" id="SSF53822">
    <property type="entry name" value="Periplasmic binding protein-like I"/>
    <property type="match status" value="1"/>
</dbReference>
<feature type="transmembrane region" description="Helical" evidence="15">
    <location>
        <begin position="469"/>
        <end position="491"/>
    </location>
</feature>
<name>A0A1W0WUU9_HYPEX</name>
<keyword evidence="11" id="KW-0325">Glycoprotein</keyword>
<dbReference type="GO" id="GO:0005524">
    <property type="term" value="F:ATP binding"/>
    <property type="evidence" value="ECO:0007669"/>
    <property type="project" value="InterPro"/>
</dbReference>
<evidence type="ECO:0000256" key="4">
    <source>
        <dbReference type="ARBA" id="ARBA00022692"/>
    </source>
</evidence>
<dbReference type="Pfam" id="PF07714">
    <property type="entry name" value="PK_Tyr_Ser-Thr"/>
    <property type="match status" value="2"/>
</dbReference>
<dbReference type="FunFam" id="3.30.70.1230:FF:000015">
    <property type="entry name" value="Guanylate cyclase"/>
    <property type="match status" value="1"/>
</dbReference>
<feature type="region of interest" description="Disordered" evidence="14">
    <location>
        <begin position="515"/>
        <end position="536"/>
    </location>
</feature>
<evidence type="ECO:0000256" key="14">
    <source>
        <dbReference type="SAM" id="MobiDB-lite"/>
    </source>
</evidence>
<evidence type="ECO:0000313" key="19">
    <source>
        <dbReference type="EMBL" id="OQV18988.1"/>
    </source>
</evidence>
<evidence type="ECO:0000256" key="15">
    <source>
        <dbReference type="SAM" id="Phobius"/>
    </source>
</evidence>
<dbReference type="PROSITE" id="PS50011">
    <property type="entry name" value="PROTEIN_KINASE_DOM"/>
    <property type="match status" value="1"/>
</dbReference>
<keyword evidence="9 15" id="KW-0472">Membrane</keyword>
<dbReference type="PRINTS" id="PR00255">
    <property type="entry name" value="NATPEPTIDER"/>
</dbReference>
<sequence length="1053" mass="117581">MFLTKLFWIAIFEIFCAVVPASPASAEDGAMVMNLCVILERDHYLLTANYDKLAAAIDLALAYAKDEVLLESGIVLNKTYRDGGRNCEVNNLSAAAAMQLFAGGLMCDAYLGPGCVNAAADISNIAAFNNAPVFATPAGGLTSSTVPRSLFPHLIRMSYRMSLVASVIIDCLKHLSMVHTFSIVDPTVRFHQLANEALFDTFRLNEPELLRYSYFRFLEVNDTEDIYREHLQKARSTARTILLFTNGKLTRQLLLLARDAGMCNGDYVYITVELFESESWGILDYRSDDGRNKEAREAFTSLLVISLVSGHTMYWDSFSASFAATARSTYNYSGTGPEDKGAFRMDPMVTAYFDSVVLYANALRRVQSIGQSLRNSSLVLGEMRDRTYTSPLTTEIIMNKDGDRLITYGMYEILFNGQFEAVTELNLTTGSVHYITNISWNGHPQPVDVPFCGYLGNDPKCTHKSRTGVIVGVVLALLGITFAIIAANLYIKRRKERDPYWWRISVEELDFRDGPPGTGPVLAQPQETGRAQSDSGLQARRQLGKAELHGVHLTVVQLPRQFCKPSGMLLKELNLVRHIHHGNLIRFVGICLDEQDFCLYLLEEVCEKGSLVDLMANDAVNLDDTFKQSFVKDAIEGMAYLHGSMLVSHGFFSSACCLVNSKFMLKIDDYGITLFRDPVDFLTPKISDTVDKEYGVYLWRAPELLRETMPIKGTQSRHRNAGNHLPIRSVPSSSEPGRSERPYPERTHHGSETRSDSSMSSQSAASACAPSMYELLQHCWEEEPEDRPTFAQLRDTLKKNRTGGKSIVDHLLERMEEYSNELELEVARKTDQFKAEKARSDNLLKNMLPKATAEALTRGDTIAPESFTSVTIFFSDIVGFADLCSRISPLAVLDTLNSLYHWSDTIMESYDVYKVEAISDIFMVASGLPIRNDNRHVTIMASLALQLRRDVGLIRIRNQSSADLQMRIGMHSGPCVAGIVGLKMPRYCLFGDSVNTASRMQSHGEANRIHMSESTAQLLREIGGFDVEERGEMQIKGKGLMTTYWLNGTRGPI</sequence>
<dbReference type="PANTHER" id="PTHR11920">
    <property type="entry name" value="GUANYLYL CYCLASE"/>
    <property type="match status" value="1"/>
</dbReference>
<evidence type="ECO:0000256" key="2">
    <source>
        <dbReference type="ARBA" id="ARBA00004479"/>
    </source>
</evidence>
<dbReference type="Pfam" id="PF00211">
    <property type="entry name" value="Guanylate_cyc"/>
    <property type="match status" value="1"/>
</dbReference>
<dbReference type="Proteomes" id="UP000192578">
    <property type="component" value="Unassembled WGS sequence"/>
</dbReference>
<dbReference type="EC" id="4.6.1.2" evidence="3"/>
<evidence type="ECO:0000259" key="17">
    <source>
        <dbReference type="PROSITE" id="PS50011"/>
    </source>
</evidence>
<evidence type="ECO:0000256" key="9">
    <source>
        <dbReference type="ARBA" id="ARBA00023136"/>
    </source>
</evidence>
<keyword evidence="8" id="KW-0342">GTP-binding</keyword>
<dbReference type="SUPFAM" id="SSF56112">
    <property type="entry name" value="Protein kinase-like (PK-like)"/>
    <property type="match status" value="1"/>
</dbReference>
<keyword evidence="7 15" id="KW-1133">Transmembrane helix</keyword>
<dbReference type="PANTHER" id="PTHR11920:SF501">
    <property type="entry name" value="GUANYLATE CYCLASE 32E"/>
    <property type="match status" value="1"/>
</dbReference>
<feature type="region of interest" description="Disordered" evidence="14">
    <location>
        <begin position="713"/>
        <end position="766"/>
    </location>
</feature>
<dbReference type="InterPro" id="IPR001828">
    <property type="entry name" value="ANF_lig-bd_rcpt"/>
</dbReference>
<reference evidence="20" key="1">
    <citation type="submission" date="2017-01" db="EMBL/GenBank/DDBJ databases">
        <title>Comparative genomics of anhydrobiosis in the tardigrade Hypsibius dujardini.</title>
        <authorList>
            <person name="Yoshida Y."/>
            <person name="Koutsovoulos G."/>
            <person name="Laetsch D."/>
            <person name="Stevens L."/>
            <person name="Kumar S."/>
            <person name="Horikawa D."/>
            <person name="Ishino K."/>
            <person name="Komine S."/>
            <person name="Tomita M."/>
            <person name="Blaxter M."/>
            <person name="Arakawa K."/>
        </authorList>
    </citation>
    <scope>NUCLEOTIDE SEQUENCE [LARGE SCALE GENOMIC DNA]</scope>
    <source>
        <strain evidence="20">Z151</strain>
    </source>
</reference>
<evidence type="ECO:0000256" key="1">
    <source>
        <dbReference type="ARBA" id="ARBA00001436"/>
    </source>
</evidence>
<evidence type="ECO:0000256" key="11">
    <source>
        <dbReference type="ARBA" id="ARBA00023180"/>
    </source>
</evidence>
<evidence type="ECO:0000256" key="13">
    <source>
        <dbReference type="ARBA" id="ARBA00023293"/>
    </source>
</evidence>
<dbReference type="GO" id="GO:0004016">
    <property type="term" value="F:adenylate cyclase activity"/>
    <property type="evidence" value="ECO:0007669"/>
    <property type="project" value="TreeGrafter"/>
</dbReference>
<dbReference type="Pfam" id="PF01094">
    <property type="entry name" value="ANF_receptor"/>
    <property type="match status" value="1"/>
</dbReference>
<protein>
    <recommendedName>
        <fullName evidence="3">guanylate cyclase</fullName>
        <ecNumber evidence="3">4.6.1.2</ecNumber>
    </recommendedName>
</protein>
<evidence type="ECO:0000313" key="20">
    <source>
        <dbReference type="Proteomes" id="UP000192578"/>
    </source>
</evidence>
<dbReference type="InterPro" id="IPR011009">
    <property type="entry name" value="Kinase-like_dom_sf"/>
</dbReference>
<dbReference type="InterPro" id="IPR000719">
    <property type="entry name" value="Prot_kinase_dom"/>
</dbReference>
<proteinExistence type="predicted"/>
<keyword evidence="6" id="KW-0547">Nucleotide-binding</keyword>
<evidence type="ECO:0000256" key="5">
    <source>
        <dbReference type="ARBA" id="ARBA00022729"/>
    </source>
</evidence>
<feature type="chain" id="PRO_5013071409" description="guanylate cyclase" evidence="16">
    <location>
        <begin position="27"/>
        <end position="1053"/>
    </location>
</feature>
<dbReference type="GO" id="GO:0007168">
    <property type="term" value="P:receptor guanylyl cyclase signaling pathway"/>
    <property type="evidence" value="ECO:0007669"/>
    <property type="project" value="TreeGrafter"/>
</dbReference>
<gene>
    <name evidence="19" type="ORF">BV898_07043</name>
</gene>
<dbReference type="Gene3D" id="3.30.70.1230">
    <property type="entry name" value="Nucleotide cyclase"/>
    <property type="match status" value="1"/>
</dbReference>
<dbReference type="InterPro" id="IPR029787">
    <property type="entry name" value="Nucleotide_cyclase"/>
</dbReference>
<dbReference type="CDD" id="cd07302">
    <property type="entry name" value="CHD"/>
    <property type="match status" value="1"/>
</dbReference>
<dbReference type="Gene3D" id="3.40.50.2300">
    <property type="match status" value="1"/>
</dbReference>
<dbReference type="GO" id="GO:0005525">
    <property type="term" value="F:GTP binding"/>
    <property type="evidence" value="ECO:0007669"/>
    <property type="project" value="UniProtKB-KW"/>
</dbReference>
<evidence type="ECO:0000256" key="3">
    <source>
        <dbReference type="ARBA" id="ARBA00012202"/>
    </source>
</evidence>
<comment type="subcellular location">
    <subcellularLocation>
        <location evidence="2">Membrane</location>
        <topology evidence="2">Single-pass type I membrane protein</topology>
    </subcellularLocation>
</comment>
<comment type="caution">
    <text evidence="19">The sequence shown here is derived from an EMBL/GenBank/DDBJ whole genome shotgun (WGS) entry which is preliminary data.</text>
</comment>
<dbReference type="SMART" id="SM00044">
    <property type="entry name" value="CYCc"/>
    <property type="match status" value="1"/>
</dbReference>
<evidence type="ECO:0000256" key="8">
    <source>
        <dbReference type="ARBA" id="ARBA00023134"/>
    </source>
</evidence>
<dbReference type="CDD" id="cd06352">
    <property type="entry name" value="PBP1_NPR_GC-like"/>
    <property type="match status" value="1"/>
</dbReference>
<keyword evidence="10" id="KW-0675">Receptor</keyword>
<evidence type="ECO:0000256" key="16">
    <source>
        <dbReference type="SAM" id="SignalP"/>
    </source>
</evidence>
<feature type="compositionally biased region" description="Low complexity" evidence="14">
    <location>
        <begin position="756"/>
        <end position="766"/>
    </location>
</feature>
<feature type="compositionally biased region" description="Polar residues" evidence="14">
    <location>
        <begin position="525"/>
        <end position="536"/>
    </location>
</feature>
<dbReference type="SUPFAM" id="SSF55073">
    <property type="entry name" value="Nucleotide cyclase"/>
    <property type="match status" value="1"/>
</dbReference>
<dbReference type="GO" id="GO:0004383">
    <property type="term" value="F:guanylate cyclase activity"/>
    <property type="evidence" value="ECO:0007669"/>
    <property type="project" value="UniProtKB-EC"/>
</dbReference>
<dbReference type="InterPro" id="IPR001170">
    <property type="entry name" value="ANPR/GUC"/>
</dbReference>